<evidence type="ECO:0000256" key="2">
    <source>
        <dbReference type="ARBA" id="ARBA00023125"/>
    </source>
</evidence>
<gene>
    <name evidence="6" type="ORF">ACFFLM_18205</name>
</gene>
<feature type="domain" description="HTH rpiR-type" evidence="4">
    <location>
        <begin position="16"/>
        <end position="92"/>
    </location>
</feature>
<dbReference type="InterPro" id="IPR000281">
    <property type="entry name" value="HTH_RpiR"/>
</dbReference>
<dbReference type="Gene3D" id="3.40.50.10490">
    <property type="entry name" value="Glucose-6-phosphate isomerase like protein, domain 1"/>
    <property type="match status" value="1"/>
</dbReference>
<dbReference type="Pfam" id="PF01418">
    <property type="entry name" value="HTH_6"/>
    <property type="match status" value="1"/>
</dbReference>
<dbReference type="InterPro" id="IPR047640">
    <property type="entry name" value="RpiR-like"/>
</dbReference>
<dbReference type="InterPro" id="IPR001347">
    <property type="entry name" value="SIS_dom"/>
</dbReference>
<comment type="caution">
    <text evidence="6">The sequence shown here is derived from an EMBL/GenBank/DDBJ whole genome shotgun (WGS) entry which is preliminary data.</text>
</comment>
<reference evidence="6 7" key="1">
    <citation type="submission" date="2024-09" db="EMBL/GenBank/DDBJ databases">
        <authorList>
            <person name="Sun Q."/>
            <person name="Mori K."/>
        </authorList>
    </citation>
    <scope>NUCLEOTIDE SEQUENCE [LARGE SCALE GENOMIC DNA]</scope>
    <source>
        <strain evidence="6 7">JCM 13503</strain>
    </source>
</reference>
<dbReference type="SUPFAM" id="SSF53697">
    <property type="entry name" value="SIS domain"/>
    <property type="match status" value="1"/>
</dbReference>
<accession>A0ABV6B4L0</accession>
<dbReference type="CDD" id="cd05013">
    <property type="entry name" value="SIS_RpiR"/>
    <property type="match status" value="1"/>
</dbReference>
<dbReference type="EMBL" id="JBHLYR010000058">
    <property type="protein sequence ID" value="MFB9993890.1"/>
    <property type="molecule type" value="Genomic_DNA"/>
</dbReference>
<dbReference type="PANTHER" id="PTHR30514">
    <property type="entry name" value="GLUCOKINASE"/>
    <property type="match status" value="1"/>
</dbReference>
<feature type="domain" description="SIS" evidence="5">
    <location>
        <begin position="129"/>
        <end position="273"/>
    </location>
</feature>
<organism evidence="6 7">
    <name type="scientific">Deinococcus oregonensis</name>
    <dbReference type="NCBI Taxonomy" id="1805970"/>
    <lineage>
        <taxon>Bacteria</taxon>
        <taxon>Thermotogati</taxon>
        <taxon>Deinococcota</taxon>
        <taxon>Deinococci</taxon>
        <taxon>Deinococcales</taxon>
        <taxon>Deinococcaceae</taxon>
        <taxon>Deinococcus</taxon>
    </lineage>
</organism>
<keyword evidence="1" id="KW-0805">Transcription regulation</keyword>
<dbReference type="PROSITE" id="PS51071">
    <property type="entry name" value="HTH_RPIR"/>
    <property type="match status" value="1"/>
</dbReference>
<dbReference type="InterPro" id="IPR036388">
    <property type="entry name" value="WH-like_DNA-bd_sf"/>
</dbReference>
<dbReference type="Proteomes" id="UP001589733">
    <property type="component" value="Unassembled WGS sequence"/>
</dbReference>
<dbReference type="InterPro" id="IPR009057">
    <property type="entry name" value="Homeodomain-like_sf"/>
</dbReference>
<evidence type="ECO:0000259" key="5">
    <source>
        <dbReference type="PROSITE" id="PS51464"/>
    </source>
</evidence>
<keyword evidence="7" id="KW-1185">Reference proteome</keyword>
<dbReference type="InterPro" id="IPR046348">
    <property type="entry name" value="SIS_dom_sf"/>
</dbReference>
<protein>
    <submittedName>
        <fullName evidence="6">MurR/RpiR family transcriptional regulator</fullName>
    </submittedName>
</protein>
<dbReference type="PROSITE" id="PS51464">
    <property type="entry name" value="SIS"/>
    <property type="match status" value="1"/>
</dbReference>
<evidence type="ECO:0000313" key="7">
    <source>
        <dbReference type="Proteomes" id="UP001589733"/>
    </source>
</evidence>
<dbReference type="RefSeq" id="WP_380013613.1">
    <property type="nucleotide sequence ID" value="NZ_JBHLYR010000058.1"/>
</dbReference>
<evidence type="ECO:0000259" key="4">
    <source>
        <dbReference type="PROSITE" id="PS51071"/>
    </source>
</evidence>
<dbReference type="InterPro" id="IPR035472">
    <property type="entry name" value="RpiR-like_SIS"/>
</dbReference>
<dbReference type="Pfam" id="PF01380">
    <property type="entry name" value="SIS"/>
    <property type="match status" value="1"/>
</dbReference>
<proteinExistence type="predicted"/>
<name>A0ABV6B4L0_9DEIO</name>
<dbReference type="PANTHER" id="PTHR30514:SF18">
    <property type="entry name" value="RPIR-FAMILY TRANSCRIPTIONAL REGULATOR"/>
    <property type="match status" value="1"/>
</dbReference>
<sequence length="291" mass="31251">MTHGKDDVLAASESTESFVDHLRRSEARLTPTEKRIAAHMGLVWTELPLTSAAELAQDLGVNSSSVTRLAQSLGFRGYPDLQRQVRHELRGHHAPLPLPGESEAAAHWGREIQAFAEMQAQPEDALNRVAGLLAQAKQVYVTGARGSWPAAVYAAQLWQGIRPGVQALGEGASRRPEDWLDAGPDSVLVAFTMRRYAQSTAQLVETLTGRGVTLILITDSGLAPGARQARELLILPTPGHAPFYGPDGRFVPLALPVSLTMLLAAKLTALVGSGRLAALEHELGEHDVFAC</sequence>
<evidence type="ECO:0000256" key="3">
    <source>
        <dbReference type="ARBA" id="ARBA00023163"/>
    </source>
</evidence>
<keyword evidence="2" id="KW-0238">DNA-binding</keyword>
<dbReference type="Gene3D" id="1.10.10.10">
    <property type="entry name" value="Winged helix-like DNA-binding domain superfamily/Winged helix DNA-binding domain"/>
    <property type="match status" value="1"/>
</dbReference>
<evidence type="ECO:0000313" key="6">
    <source>
        <dbReference type="EMBL" id="MFB9993890.1"/>
    </source>
</evidence>
<keyword evidence="3" id="KW-0804">Transcription</keyword>
<dbReference type="SUPFAM" id="SSF46689">
    <property type="entry name" value="Homeodomain-like"/>
    <property type="match status" value="1"/>
</dbReference>
<evidence type="ECO:0000256" key="1">
    <source>
        <dbReference type="ARBA" id="ARBA00023015"/>
    </source>
</evidence>